<protein>
    <submittedName>
        <fullName evidence="2">Uncharacterized protein</fullName>
    </submittedName>
</protein>
<accession>A0A917TWB8</accession>
<keyword evidence="3" id="KW-1185">Reference proteome</keyword>
<reference evidence="2" key="1">
    <citation type="journal article" date="2014" name="Int. J. Syst. Evol. Microbiol.">
        <title>Complete genome sequence of Corynebacterium casei LMG S-19264T (=DSM 44701T), isolated from a smear-ripened cheese.</title>
        <authorList>
            <consortium name="US DOE Joint Genome Institute (JGI-PGF)"/>
            <person name="Walter F."/>
            <person name="Albersmeier A."/>
            <person name="Kalinowski J."/>
            <person name="Ruckert C."/>
        </authorList>
    </citation>
    <scope>NUCLEOTIDE SEQUENCE</scope>
    <source>
        <strain evidence="2">JCM 19831</strain>
    </source>
</reference>
<comment type="caution">
    <text evidence="2">The sequence shown here is derived from an EMBL/GenBank/DDBJ whole genome shotgun (WGS) entry which is preliminary data.</text>
</comment>
<evidence type="ECO:0000313" key="2">
    <source>
        <dbReference type="EMBL" id="GGM41198.1"/>
    </source>
</evidence>
<gene>
    <name evidence="2" type="ORF">GCM10007977_048260</name>
</gene>
<reference evidence="2" key="2">
    <citation type="submission" date="2020-09" db="EMBL/GenBank/DDBJ databases">
        <authorList>
            <person name="Sun Q."/>
            <person name="Ohkuma M."/>
        </authorList>
    </citation>
    <scope>NUCLEOTIDE SEQUENCE</scope>
    <source>
        <strain evidence="2">JCM 19831</strain>
    </source>
</reference>
<evidence type="ECO:0000313" key="3">
    <source>
        <dbReference type="Proteomes" id="UP000642070"/>
    </source>
</evidence>
<dbReference type="EMBL" id="BMPI01000024">
    <property type="protein sequence ID" value="GGM41198.1"/>
    <property type="molecule type" value="Genomic_DNA"/>
</dbReference>
<organism evidence="2 3">
    <name type="scientific">Dactylosporangium sucinum</name>
    <dbReference type="NCBI Taxonomy" id="1424081"/>
    <lineage>
        <taxon>Bacteria</taxon>
        <taxon>Bacillati</taxon>
        <taxon>Actinomycetota</taxon>
        <taxon>Actinomycetes</taxon>
        <taxon>Micromonosporales</taxon>
        <taxon>Micromonosporaceae</taxon>
        <taxon>Dactylosporangium</taxon>
    </lineage>
</organism>
<feature type="region of interest" description="Disordered" evidence="1">
    <location>
        <begin position="176"/>
        <end position="197"/>
    </location>
</feature>
<dbReference type="AlphaFoldDB" id="A0A917TWB8"/>
<evidence type="ECO:0000256" key="1">
    <source>
        <dbReference type="SAM" id="MobiDB-lite"/>
    </source>
</evidence>
<sequence>MIEILDNLGILARPDLDLSTLSLAGARYGSNAATSIDRARIKEVTFSPIVRRGRSSTGIESEYYAADGRRIPLDEVIDSVITADGMLHLHGHVSYKIAAGIVVGFALYGADRGHLTYFRHLRSYDDFLAAFGRPDRVERNEAFGDLLGYDNSYWASKKQANWDSWDERLSSVSLGSYEGNNGPSEPPKSHVRPLDRP</sequence>
<proteinExistence type="predicted"/>
<name>A0A917TWB8_9ACTN</name>
<dbReference type="Proteomes" id="UP000642070">
    <property type="component" value="Unassembled WGS sequence"/>
</dbReference>
<dbReference type="RefSeq" id="WP_190252192.1">
    <property type="nucleotide sequence ID" value="NZ_BMPI01000024.1"/>
</dbReference>